<name>A0A182IJV3_ANOAO</name>
<evidence type="ECO:0000256" key="1">
    <source>
        <dbReference type="SAM" id="MobiDB-lite"/>
    </source>
</evidence>
<evidence type="ECO:0000313" key="2">
    <source>
        <dbReference type="EnsemblMetazoa" id="AATE000533-PA.1"/>
    </source>
</evidence>
<feature type="compositionally biased region" description="Acidic residues" evidence="1">
    <location>
        <begin position="55"/>
        <end position="82"/>
    </location>
</feature>
<organism evidence="2">
    <name type="scientific">Anopheles atroparvus</name>
    <name type="common">European mosquito</name>
    <dbReference type="NCBI Taxonomy" id="41427"/>
    <lineage>
        <taxon>Eukaryota</taxon>
        <taxon>Metazoa</taxon>
        <taxon>Ecdysozoa</taxon>
        <taxon>Arthropoda</taxon>
        <taxon>Hexapoda</taxon>
        <taxon>Insecta</taxon>
        <taxon>Pterygota</taxon>
        <taxon>Neoptera</taxon>
        <taxon>Endopterygota</taxon>
        <taxon>Diptera</taxon>
        <taxon>Nematocera</taxon>
        <taxon>Culicoidea</taxon>
        <taxon>Culicidae</taxon>
        <taxon>Anophelinae</taxon>
        <taxon>Anopheles</taxon>
    </lineage>
</organism>
<sequence length="149" mass="17028">MNFFDPRIPRFLAHLPEDNDNDDTDGGKEVNNRLHQHQHQLPKQQQEHCRSHHEEEEEDDEDEEGEDTSDTEDDSGIADEAPESVHFSNLRITDPPSVQNDALNNFFHYCWSLLTGFIIIIITTTKRSSKIIGSTIVSARLASEKELGM</sequence>
<dbReference type="EnsemblMetazoa" id="AATE000533-RA">
    <property type="protein sequence ID" value="AATE000533-PA.1"/>
    <property type="gene ID" value="AATE000533"/>
</dbReference>
<protein>
    <submittedName>
        <fullName evidence="2">Uncharacterized protein</fullName>
    </submittedName>
</protein>
<reference evidence="2" key="1">
    <citation type="submission" date="2022-08" db="UniProtKB">
        <authorList>
            <consortium name="EnsemblMetazoa"/>
        </authorList>
    </citation>
    <scope>IDENTIFICATION</scope>
    <source>
        <strain evidence="2">EBRO</strain>
    </source>
</reference>
<feature type="compositionally biased region" description="Basic and acidic residues" evidence="1">
    <location>
        <begin position="45"/>
        <end position="54"/>
    </location>
</feature>
<proteinExistence type="predicted"/>
<feature type="region of interest" description="Disordered" evidence="1">
    <location>
        <begin position="1"/>
        <end position="92"/>
    </location>
</feature>
<dbReference type="AlphaFoldDB" id="A0A182IJV3"/>
<accession>A0A182IJV3</accession>
<dbReference type="VEuPathDB" id="VectorBase:AATE000533"/>